<dbReference type="Proteomes" id="UP000016930">
    <property type="component" value="Unassembled WGS sequence"/>
</dbReference>
<dbReference type="PANTHER" id="PTHR38926">
    <property type="entry name" value="F-BOX DOMAIN CONTAINING PROTEIN, EXPRESSED"/>
    <property type="match status" value="1"/>
</dbReference>
<dbReference type="AlphaFoldDB" id="M2RQV1"/>
<dbReference type="HOGENOM" id="CLU_027432_0_0_1"/>
<dbReference type="Gene3D" id="3.80.10.10">
    <property type="entry name" value="Ribonuclease Inhibitor"/>
    <property type="match status" value="1"/>
</dbReference>
<evidence type="ECO:0000313" key="2">
    <source>
        <dbReference type="Proteomes" id="UP000016930"/>
    </source>
</evidence>
<organism evidence="1 2">
    <name type="scientific">Ceriporiopsis subvermispora (strain B)</name>
    <name type="common">White-rot fungus</name>
    <name type="synonym">Gelatoporia subvermispora</name>
    <dbReference type="NCBI Taxonomy" id="914234"/>
    <lineage>
        <taxon>Eukaryota</taxon>
        <taxon>Fungi</taxon>
        <taxon>Dikarya</taxon>
        <taxon>Basidiomycota</taxon>
        <taxon>Agaricomycotina</taxon>
        <taxon>Agaricomycetes</taxon>
        <taxon>Polyporales</taxon>
        <taxon>Gelatoporiaceae</taxon>
        <taxon>Gelatoporia</taxon>
    </lineage>
</organism>
<proteinExistence type="predicted"/>
<reference evidence="1 2" key="1">
    <citation type="journal article" date="2012" name="Proc. Natl. Acad. Sci. U.S.A.">
        <title>Comparative genomics of Ceriporiopsis subvermispora and Phanerochaete chrysosporium provide insight into selective ligninolysis.</title>
        <authorList>
            <person name="Fernandez-Fueyo E."/>
            <person name="Ruiz-Duenas F.J."/>
            <person name="Ferreira P."/>
            <person name="Floudas D."/>
            <person name="Hibbett D.S."/>
            <person name="Canessa P."/>
            <person name="Larrondo L.F."/>
            <person name="James T.Y."/>
            <person name="Seelenfreund D."/>
            <person name="Lobos S."/>
            <person name="Polanco R."/>
            <person name="Tello M."/>
            <person name="Honda Y."/>
            <person name="Watanabe T."/>
            <person name="Watanabe T."/>
            <person name="Ryu J.S."/>
            <person name="Kubicek C.P."/>
            <person name="Schmoll M."/>
            <person name="Gaskell J."/>
            <person name="Hammel K.E."/>
            <person name="St John F.J."/>
            <person name="Vanden Wymelenberg A."/>
            <person name="Sabat G."/>
            <person name="Splinter BonDurant S."/>
            <person name="Syed K."/>
            <person name="Yadav J.S."/>
            <person name="Doddapaneni H."/>
            <person name="Subramanian V."/>
            <person name="Lavin J.L."/>
            <person name="Oguiza J.A."/>
            <person name="Perez G."/>
            <person name="Pisabarro A.G."/>
            <person name="Ramirez L."/>
            <person name="Santoyo F."/>
            <person name="Master E."/>
            <person name="Coutinho P.M."/>
            <person name="Henrissat B."/>
            <person name="Lombard V."/>
            <person name="Magnuson J.K."/>
            <person name="Kuees U."/>
            <person name="Hori C."/>
            <person name="Igarashi K."/>
            <person name="Samejima M."/>
            <person name="Held B.W."/>
            <person name="Barry K.W."/>
            <person name="LaButti K.M."/>
            <person name="Lapidus A."/>
            <person name="Lindquist E.A."/>
            <person name="Lucas S.M."/>
            <person name="Riley R."/>
            <person name="Salamov A.A."/>
            <person name="Hoffmeister D."/>
            <person name="Schwenk D."/>
            <person name="Hadar Y."/>
            <person name="Yarden O."/>
            <person name="de Vries R.P."/>
            <person name="Wiebenga A."/>
            <person name="Stenlid J."/>
            <person name="Eastwood D."/>
            <person name="Grigoriev I.V."/>
            <person name="Berka R.M."/>
            <person name="Blanchette R.A."/>
            <person name="Kersten P."/>
            <person name="Martinez A.T."/>
            <person name="Vicuna R."/>
            <person name="Cullen D."/>
        </authorList>
    </citation>
    <scope>NUCLEOTIDE SEQUENCE [LARGE SCALE GENOMIC DNA]</scope>
    <source>
        <strain evidence="1 2">B</strain>
    </source>
</reference>
<keyword evidence="2" id="KW-1185">Reference proteome</keyword>
<dbReference type="EMBL" id="KB445791">
    <property type="protein sequence ID" value="EMD41281.1"/>
    <property type="molecule type" value="Genomic_DNA"/>
</dbReference>
<dbReference type="OrthoDB" id="3027018at2759"/>
<protein>
    <submittedName>
        <fullName evidence="1">Uncharacterized protein</fullName>
    </submittedName>
</protein>
<dbReference type="PANTHER" id="PTHR38926:SF5">
    <property type="entry name" value="F-BOX AND LEUCINE-RICH REPEAT PROTEIN 6"/>
    <property type="match status" value="1"/>
</dbReference>
<sequence length="658" mass="74956">MAIVASKTVRGTSLTERLRGLDAKLVDIGKREEEARSLLEYILSRKLALQSERAEVHRQLDPFNWLPTELLAYIFHAVLECENISCMDALERPWVFHQPVVLSHVCRRWRIIALSTSRLWSSVLANDMPSTEELLQRSGCSPVDIFYCDRPEDDPAEATNIQTLVASVSPRWRRLYCLMRSPRSVLQLLSTLRSDSPFPLLENLSLQVYGMYIDSERPALASLVSTQCHFPTLHDLSLSGISLDYFPFTPMPTLQNLRLNYPVKDAFPQNILLHMSAFWSLMAHAPNLRSLVLNDASPVLDISVFADLDQNKLTDQKFCSEGQVVHPIVLQQLDKLVWFGAPPKDLWFLFYIIRMPRITRLDLILDHCVARWLAKYTGYYTSVDTTRSMHNIPSDLVLDFDELESLMLVYRDNEGVTVALKKMRFPTLKELEIARPSPDDLDHSLFPRHESIFREPRLPSLTHLTLRWVNLQPEEARTMLQYMPALTHLTLEGCGSSGKLICLLSGGTCTGKHQNVSRKWVCPRLEELVIEDSRDVKFRCLSQVLRERRHAGEDRTKNAALALDALNVDQNSPLARKIKPLRRRALQTYPNGSPGSPLSTNILGLPSSSTVAGWGSHEISRPRKLLSLQIRECTRISEVEAMSLMGDEWGVEEVVWEA</sequence>
<name>M2RQV1_CERS8</name>
<accession>M2RQV1</accession>
<dbReference type="STRING" id="914234.M2RQV1"/>
<dbReference type="InterPro" id="IPR032675">
    <property type="entry name" value="LRR_dom_sf"/>
</dbReference>
<gene>
    <name evidence="1" type="ORF">CERSUDRAFT_89853</name>
</gene>
<evidence type="ECO:0000313" key="1">
    <source>
        <dbReference type="EMBL" id="EMD41281.1"/>
    </source>
</evidence>
<dbReference type="SUPFAM" id="SSF52047">
    <property type="entry name" value="RNI-like"/>
    <property type="match status" value="1"/>
</dbReference>